<dbReference type="InterPro" id="IPR039331">
    <property type="entry name" value="PAPs-like"/>
</dbReference>
<evidence type="ECO:0000259" key="2">
    <source>
        <dbReference type="Pfam" id="PF00149"/>
    </source>
</evidence>
<dbReference type="SUPFAM" id="SSF56300">
    <property type="entry name" value="Metallo-dependent phosphatases"/>
    <property type="match status" value="1"/>
</dbReference>
<dbReference type="Pfam" id="PF00149">
    <property type="entry name" value="Metallophos"/>
    <property type="match status" value="1"/>
</dbReference>
<protein>
    <submittedName>
        <fullName evidence="3">Metallophosphoesterase</fullName>
    </submittedName>
</protein>
<comment type="caution">
    <text evidence="3">The sequence shown here is derived from an EMBL/GenBank/DDBJ whole genome shotgun (WGS) entry which is preliminary data.</text>
</comment>
<dbReference type="Proteomes" id="UP001500394">
    <property type="component" value="Unassembled WGS sequence"/>
</dbReference>
<dbReference type="Gene3D" id="3.60.21.10">
    <property type="match status" value="1"/>
</dbReference>
<keyword evidence="4" id="KW-1185">Reference proteome</keyword>
<gene>
    <name evidence="3" type="ORF">GCM10023173_22600</name>
</gene>
<dbReference type="EMBL" id="BAABGR010000035">
    <property type="protein sequence ID" value="GAA4519533.1"/>
    <property type="molecule type" value="Genomic_DNA"/>
</dbReference>
<dbReference type="PANTHER" id="PTHR22953:SF153">
    <property type="entry name" value="PURPLE ACID PHOSPHATASE"/>
    <property type="match status" value="1"/>
</dbReference>
<dbReference type="InterPro" id="IPR029052">
    <property type="entry name" value="Metallo-depent_PP-like"/>
</dbReference>
<name>A0ABP8R6T4_9SPHI</name>
<evidence type="ECO:0000313" key="3">
    <source>
        <dbReference type="EMBL" id="GAA4519533.1"/>
    </source>
</evidence>
<dbReference type="PANTHER" id="PTHR22953">
    <property type="entry name" value="ACID PHOSPHATASE RELATED"/>
    <property type="match status" value="1"/>
</dbReference>
<reference evidence="4" key="1">
    <citation type="journal article" date="2019" name="Int. J. Syst. Evol. Microbiol.">
        <title>The Global Catalogue of Microorganisms (GCM) 10K type strain sequencing project: providing services to taxonomists for standard genome sequencing and annotation.</title>
        <authorList>
            <consortium name="The Broad Institute Genomics Platform"/>
            <consortium name="The Broad Institute Genome Sequencing Center for Infectious Disease"/>
            <person name="Wu L."/>
            <person name="Ma J."/>
        </authorList>
    </citation>
    <scope>NUCLEOTIDE SEQUENCE [LARGE SCALE GENOMIC DNA]</scope>
    <source>
        <strain evidence="4">JCM 17858</strain>
    </source>
</reference>
<evidence type="ECO:0000256" key="1">
    <source>
        <dbReference type="ARBA" id="ARBA00022729"/>
    </source>
</evidence>
<proteinExistence type="predicted"/>
<accession>A0ABP8R6T4</accession>
<keyword evidence="1" id="KW-0732">Signal</keyword>
<evidence type="ECO:0000313" key="4">
    <source>
        <dbReference type="Proteomes" id="UP001500394"/>
    </source>
</evidence>
<sequence>MQHVGLLSLSIPHVALSKTANKETPLHAQSPGFTTEPYLQSLTSSSVSIQVLTRTNSYTWVEFGEQKIDQSHFESRHGLKVANCRYFNFKLYNLKPDTLYQYRIHTKPIQKLAGYEVLYGEEMVSETYSFRTLPQQKESCNIILFNDIHDRNGSFKTLWQVRNQQTTDLVVFNGDMFNQIKDENQLVENFLLPINELFSTRTPFVFNRGNHETRGLFARELDKYFDYPNQKTYQAFQLGPIFWIFLDSGEDKFDSSKEYFGLADFDRLRLEQRDWLLEIVKTPAFKRAKFRAVAIHMPPLYSKDWHGPTHCHELFVPIFNKHKIDIVYSGHNHKAEFIAPNDDHKFALFIGGGPKEGQRTILDVQANSKSLHSQLISENGQVIKSWTIKA</sequence>
<feature type="domain" description="Calcineurin-like phosphoesterase" evidence="2">
    <location>
        <begin position="142"/>
        <end position="334"/>
    </location>
</feature>
<dbReference type="InterPro" id="IPR004843">
    <property type="entry name" value="Calcineurin-like_PHP"/>
</dbReference>
<organism evidence="3 4">
    <name type="scientific">Sphingobacterium thermophilum</name>
    <dbReference type="NCBI Taxonomy" id="768534"/>
    <lineage>
        <taxon>Bacteria</taxon>
        <taxon>Pseudomonadati</taxon>
        <taxon>Bacteroidota</taxon>
        <taxon>Sphingobacteriia</taxon>
        <taxon>Sphingobacteriales</taxon>
        <taxon>Sphingobacteriaceae</taxon>
        <taxon>Sphingobacterium</taxon>
    </lineage>
</organism>